<feature type="transmembrane region" description="Helical" evidence="1">
    <location>
        <begin position="38"/>
        <end position="56"/>
    </location>
</feature>
<evidence type="ECO:0000256" key="1">
    <source>
        <dbReference type="SAM" id="Phobius"/>
    </source>
</evidence>
<proteinExistence type="predicted"/>
<feature type="transmembrane region" description="Helical" evidence="1">
    <location>
        <begin position="167"/>
        <end position="186"/>
    </location>
</feature>
<dbReference type="EMBL" id="BMJD01000006">
    <property type="protein sequence ID" value="GGB36228.1"/>
    <property type="molecule type" value="Genomic_DNA"/>
</dbReference>
<feature type="transmembrane region" description="Helical" evidence="1">
    <location>
        <begin position="62"/>
        <end position="90"/>
    </location>
</feature>
<reference evidence="2" key="2">
    <citation type="submission" date="2020-09" db="EMBL/GenBank/DDBJ databases">
        <authorList>
            <person name="Sun Q."/>
            <person name="Zhou Y."/>
        </authorList>
    </citation>
    <scope>NUCLEOTIDE SEQUENCE</scope>
    <source>
        <strain evidence="2">CGMCC 1.15454</strain>
    </source>
</reference>
<sequence length="395" mass="45836">MQNKHPIITYAYHFMSEAIILFLISLPILFYHYEWVPYGLYAVLVAGICTLFSIYTKFFKGYLPYIVTAPVLVIIFIVSGFPIIIGVVLPGMLTWRYINIRSETILARENTYIRITLILGTGLMLLINDFQIIIYTFLQFLLLIVGYICSHLTVIKKEERKRFDRKLWLLIAGIFTAGTVIIFTLFDTGRYVFLKIGEGLSYIAAIVVSKLAFLFQNLDFDNVQLPDESSPMGQQENKLKQMEQVEPSFMEKILPFIYWGLVIVTLAFVIFLMIRFLKKQFVVREQIGTSEAVIYGELDQDERKKRSILSKLFGGYFQKPDHPVRKMVYQFEQKAAKSGYGRNAYETIEDWFRRIGINADLAVYQKVRYGGDEVNEAEITDLKRQLGEMEEEFAD</sequence>
<feature type="transmembrane region" description="Helical" evidence="1">
    <location>
        <begin position="256"/>
        <end position="277"/>
    </location>
</feature>
<organism evidence="2 3">
    <name type="scientific">Lentibacillus populi</name>
    <dbReference type="NCBI Taxonomy" id="1827502"/>
    <lineage>
        <taxon>Bacteria</taxon>
        <taxon>Bacillati</taxon>
        <taxon>Bacillota</taxon>
        <taxon>Bacilli</taxon>
        <taxon>Bacillales</taxon>
        <taxon>Bacillaceae</taxon>
        <taxon>Lentibacillus</taxon>
    </lineage>
</organism>
<dbReference type="Proteomes" id="UP000621492">
    <property type="component" value="Unassembled WGS sequence"/>
</dbReference>
<accession>A0A9W5TVY8</accession>
<evidence type="ECO:0000313" key="3">
    <source>
        <dbReference type="Proteomes" id="UP000621492"/>
    </source>
</evidence>
<gene>
    <name evidence="2" type="ORF">GCM10011409_12060</name>
</gene>
<dbReference type="RefSeq" id="WP_188724791.1">
    <property type="nucleotide sequence ID" value="NZ_BMJD01000006.1"/>
</dbReference>
<name>A0A9W5TVY8_9BACI</name>
<evidence type="ECO:0000313" key="2">
    <source>
        <dbReference type="EMBL" id="GGB36228.1"/>
    </source>
</evidence>
<evidence type="ECO:0008006" key="4">
    <source>
        <dbReference type="Google" id="ProtNLM"/>
    </source>
</evidence>
<feature type="transmembrane region" description="Helical" evidence="1">
    <location>
        <begin position="111"/>
        <end position="127"/>
    </location>
</feature>
<feature type="transmembrane region" description="Helical" evidence="1">
    <location>
        <begin position="12"/>
        <end position="31"/>
    </location>
</feature>
<dbReference type="AlphaFoldDB" id="A0A9W5TVY8"/>
<keyword evidence="1" id="KW-0812">Transmembrane</keyword>
<comment type="caution">
    <text evidence="2">The sequence shown here is derived from an EMBL/GenBank/DDBJ whole genome shotgun (WGS) entry which is preliminary data.</text>
</comment>
<reference evidence="2" key="1">
    <citation type="journal article" date="2014" name="Int. J. Syst. Evol. Microbiol.">
        <title>Complete genome sequence of Corynebacterium casei LMG S-19264T (=DSM 44701T), isolated from a smear-ripened cheese.</title>
        <authorList>
            <consortium name="US DOE Joint Genome Institute (JGI-PGF)"/>
            <person name="Walter F."/>
            <person name="Albersmeier A."/>
            <person name="Kalinowski J."/>
            <person name="Ruckert C."/>
        </authorList>
    </citation>
    <scope>NUCLEOTIDE SEQUENCE</scope>
    <source>
        <strain evidence="2">CGMCC 1.15454</strain>
    </source>
</reference>
<keyword evidence="1" id="KW-0472">Membrane</keyword>
<protein>
    <recommendedName>
        <fullName evidence="4">DUF4129 domain-containing protein</fullName>
    </recommendedName>
</protein>
<keyword evidence="1" id="KW-1133">Transmembrane helix</keyword>
<keyword evidence="3" id="KW-1185">Reference proteome</keyword>
<feature type="transmembrane region" description="Helical" evidence="1">
    <location>
        <begin position="133"/>
        <end position="155"/>
    </location>
</feature>